<feature type="transmembrane region" description="Helical" evidence="1">
    <location>
        <begin position="85"/>
        <end position="106"/>
    </location>
</feature>
<organism evidence="2 3">
    <name type="scientific">Trebonia kvetii</name>
    <dbReference type="NCBI Taxonomy" id="2480626"/>
    <lineage>
        <taxon>Bacteria</taxon>
        <taxon>Bacillati</taxon>
        <taxon>Actinomycetota</taxon>
        <taxon>Actinomycetes</taxon>
        <taxon>Streptosporangiales</taxon>
        <taxon>Treboniaceae</taxon>
        <taxon>Trebonia</taxon>
    </lineage>
</organism>
<gene>
    <name evidence="2" type="ORF">EAS64_19760</name>
</gene>
<dbReference type="InterPro" id="IPR009937">
    <property type="entry name" value="Phage_holin_3_6"/>
</dbReference>
<keyword evidence="1" id="KW-0812">Transmembrane</keyword>
<keyword evidence="1" id="KW-0472">Membrane</keyword>
<accession>A0A6P2C083</accession>
<evidence type="ECO:0000313" key="3">
    <source>
        <dbReference type="Proteomes" id="UP000460272"/>
    </source>
</evidence>
<sequence>MSQADGVGQAATGERSTGELVEQVAEQVSMLVRDELQLARLEVTRKGKQAGTGIGMIGGGGLVAAYGVGCLIACAIIGISHVLAAWLAALIVGAALLAIAGLAAMAGRGRLRTATPPVPSEAVDSVKADIEEVREKVRR</sequence>
<proteinExistence type="predicted"/>
<reference evidence="2 3" key="1">
    <citation type="submission" date="2018-11" db="EMBL/GenBank/DDBJ databases">
        <title>Trebonia kvetii gen.nov., sp.nov., a novel acidophilic actinobacterium, and proposal of the new actinobacterial family Treboniaceae fam. nov.</title>
        <authorList>
            <person name="Rapoport D."/>
            <person name="Sagova-Mareckova M."/>
            <person name="Sedlacek I."/>
            <person name="Provaznik J."/>
            <person name="Kralova S."/>
            <person name="Pavlinic D."/>
            <person name="Benes V."/>
            <person name="Kopecky J."/>
        </authorList>
    </citation>
    <scope>NUCLEOTIDE SEQUENCE [LARGE SCALE GENOMIC DNA]</scope>
    <source>
        <strain evidence="2 3">15Tr583</strain>
    </source>
</reference>
<evidence type="ECO:0000313" key="2">
    <source>
        <dbReference type="EMBL" id="TVZ04588.1"/>
    </source>
</evidence>
<comment type="caution">
    <text evidence="2">The sequence shown here is derived from an EMBL/GenBank/DDBJ whole genome shotgun (WGS) entry which is preliminary data.</text>
</comment>
<dbReference type="AlphaFoldDB" id="A0A6P2C083"/>
<dbReference type="RefSeq" id="WP_145854688.1">
    <property type="nucleotide sequence ID" value="NZ_RPFW01000003.1"/>
</dbReference>
<dbReference type="Proteomes" id="UP000460272">
    <property type="component" value="Unassembled WGS sequence"/>
</dbReference>
<keyword evidence="1" id="KW-1133">Transmembrane helix</keyword>
<keyword evidence="3" id="KW-1185">Reference proteome</keyword>
<dbReference type="OrthoDB" id="4870234at2"/>
<name>A0A6P2C083_9ACTN</name>
<dbReference type="Pfam" id="PF07332">
    <property type="entry name" value="Phage_holin_3_6"/>
    <property type="match status" value="1"/>
</dbReference>
<protein>
    <submittedName>
        <fullName evidence="2">Phage holin family protein</fullName>
    </submittedName>
</protein>
<dbReference type="EMBL" id="RPFW01000003">
    <property type="protein sequence ID" value="TVZ04588.1"/>
    <property type="molecule type" value="Genomic_DNA"/>
</dbReference>
<feature type="transmembrane region" description="Helical" evidence="1">
    <location>
        <begin position="54"/>
        <end position="79"/>
    </location>
</feature>
<evidence type="ECO:0000256" key="1">
    <source>
        <dbReference type="SAM" id="Phobius"/>
    </source>
</evidence>